<dbReference type="PANTHER" id="PTHR31423">
    <property type="entry name" value="YBAK DOMAIN-CONTAINING PROTEIN"/>
    <property type="match status" value="1"/>
</dbReference>
<dbReference type="Gene3D" id="3.90.960.10">
    <property type="entry name" value="YbaK/aminoacyl-tRNA synthetase-associated domain"/>
    <property type="match status" value="1"/>
</dbReference>
<organism evidence="2 3">
    <name type="scientific">Salix brachista</name>
    <dbReference type="NCBI Taxonomy" id="2182728"/>
    <lineage>
        <taxon>Eukaryota</taxon>
        <taxon>Viridiplantae</taxon>
        <taxon>Streptophyta</taxon>
        <taxon>Embryophyta</taxon>
        <taxon>Tracheophyta</taxon>
        <taxon>Spermatophyta</taxon>
        <taxon>Magnoliopsida</taxon>
        <taxon>eudicotyledons</taxon>
        <taxon>Gunneridae</taxon>
        <taxon>Pentapetalae</taxon>
        <taxon>rosids</taxon>
        <taxon>fabids</taxon>
        <taxon>Malpighiales</taxon>
        <taxon>Salicaceae</taxon>
        <taxon>Saliceae</taxon>
        <taxon>Salix</taxon>
    </lineage>
</organism>
<proteinExistence type="predicted"/>
<dbReference type="EMBL" id="VDCV01000002">
    <property type="protein sequence ID" value="KAB5568613.1"/>
    <property type="molecule type" value="Genomic_DNA"/>
</dbReference>
<keyword evidence="1" id="KW-0472">Membrane</keyword>
<dbReference type="Proteomes" id="UP000326939">
    <property type="component" value="Chromosome 2"/>
</dbReference>
<name>A0A5N5NPG9_9ROSI</name>
<evidence type="ECO:0000256" key="1">
    <source>
        <dbReference type="SAM" id="Phobius"/>
    </source>
</evidence>
<gene>
    <name evidence="2" type="ORF">DKX38_002406</name>
</gene>
<accession>A0A5N5NPG9</accession>
<keyword evidence="3" id="KW-1185">Reference proteome</keyword>
<keyword evidence="1" id="KW-1133">Transmembrane helix</keyword>
<reference evidence="3" key="1">
    <citation type="journal article" date="2019" name="Gigascience">
        <title>De novo genome assembly of the endangered Acer yangbiense, a plant species with extremely small populations endemic to Yunnan Province, China.</title>
        <authorList>
            <person name="Yang J."/>
            <person name="Wariss H.M."/>
            <person name="Tao L."/>
            <person name="Zhang R."/>
            <person name="Yun Q."/>
            <person name="Hollingsworth P."/>
            <person name="Dao Z."/>
            <person name="Luo G."/>
            <person name="Guo H."/>
            <person name="Ma Y."/>
            <person name="Sun W."/>
        </authorList>
    </citation>
    <scope>NUCLEOTIDE SEQUENCE [LARGE SCALE GENOMIC DNA]</scope>
    <source>
        <strain evidence="3">cv. br00</strain>
    </source>
</reference>
<evidence type="ECO:0000313" key="2">
    <source>
        <dbReference type="EMBL" id="KAB5568613.1"/>
    </source>
</evidence>
<comment type="caution">
    <text evidence="2">The sequence shown here is derived from an EMBL/GenBank/DDBJ whole genome shotgun (WGS) entry which is preliminary data.</text>
</comment>
<protein>
    <submittedName>
        <fullName evidence="2">Uncharacterized protein</fullName>
    </submittedName>
</protein>
<dbReference type="PANTHER" id="PTHR31423:SF3">
    <property type="entry name" value="PROLYL-TRNA SYNTHETASE ASSOCIATED DOMAIN-CONTAINING PROTEIN 1-RELATED"/>
    <property type="match status" value="1"/>
</dbReference>
<keyword evidence="1" id="KW-0812">Transmembrane</keyword>
<evidence type="ECO:0000313" key="3">
    <source>
        <dbReference type="Proteomes" id="UP000326939"/>
    </source>
</evidence>
<dbReference type="SUPFAM" id="SSF55826">
    <property type="entry name" value="YbaK/ProRS associated domain"/>
    <property type="match status" value="1"/>
</dbReference>
<sequence length="377" mass="42604">MLRLSTSSVENQETRSIYSHRYPSNRATRFTKDLLLARLKAGYFGYTGCGLCKKLFLKDKKSRIYIVSALVDTKVDMKDNLPFLFLLSQRLGLGKGGTRMAPEEVMGEMLQVYAWTLLESLPYLIFLLLFPCYMQFFLFFYPCLHLYLWPSLLTAWNRMLDKILDNVSEILLSSNLLDERDVLECSYRRLVGCISYKVEGMLLGVQETLNLSANGYFRAALAAEPLEPPKTFEKNNKSSLLGQKVEQWPLPLSRLQFRSVAVQVAQNVVQSTSIDKNIKQSLIRHVLFLLRALNACDLDTFLKAIGRDPTFADLGVIHILAQANPTAGKDRPPDLVAFVPSGSTILPDQPEKAAALLQDPTENSIPVKKKYGYSIQM</sequence>
<dbReference type="AlphaFoldDB" id="A0A5N5NPG9"/>
<dbReference type="GO" id="GO:0002161">
    <property type="term" value="F:aminoacyl-tRNA deacylase activity"/>
    <property type="evidence" value="ECO:0007669"/>
    <property type="project" value="InterPro"/>
</dbReference>
<feature type="transmembrane region" description="Helical" evidence="1">
    <location>
        <begin position="123"/>
        <end position="149"/>
    </location>
</feature>
<dbReference type="InterPro" id="IPR036754">
    <property type="entry name" value="YbaK/aa-tRNA-synt-asso_dom_sf"/>
</dbReference>
<dbReference type="InterPro" id="IPR040285">
    <property type="entry name" value="ProX/PRXD1"/>
</dbReference>